<evidence type="ECO:0000259" key="3">
    <source>
        <dbReference type="Pfam" id="PF05305"/>
    </source>
</evidence>
<protein>
    <recommendedName>
        <fullName evidence="3">DUF732 domain-containing protein</fullName>
    </recommendedName>
</protein>
<feature type="transmembrane region" description="Helical" evidence="2">
    <location>
        <begin position="59"/>
        <end position="83"/>
    </location>
</feature>
<keyword evidence="2" id="KW-0812">Transmembrane</keyword>
<dbReference type="OrthoDB" id="4733340at2"/>
<accession>A0A1X1YYA1</accession>
<feature type="compositionally biased region" description="Pro residues" evidence="1">
    <location>
        <begin position="23"/>
        <end position="53"/>
    </location>
</feature>
<evidence type="ECO:0000256" key="2">
    <source>
        <dbReference type="SAM" id="Phobius"/>
    </source>
</evidence>
<reference evidence="4 5" key="1">
    <citation type="submission" date="2016-01" db="EMBL/GenBank/DDBJ databases">
        <title>The new phylogeny of the genus Mycobacterium.</title>
        <authorList>
            <person name="Tarcisio F."/>
            <person name="Conor M."/>
            <person name="Antonella G."/>
            <person name="Elisabetta G."/>
            <person name="Giulia F.S."/>
            <person name="Sara T."/>
            <person name="Anna F."/>
            <person name="Clotilde B."/>
            <person name="Roberto B."/>
            <person name="Veronica D.S."/>
            <person name="Fabio R."/>
            <person name="Monica P."/>
            <person name="Olivier J."/>
            <person name="Enrico T."/>
            <person name="Nicola S."/>
        </authorList>
    </citation>
    <scope>NUCLEOTIDE SEQUENCE [LARGE SCALE GENOMIC DNA]</scope>
    <source>
        <strain evidence="4 5">DSM 44572</strain>
    </source>
</reference>
<dbReference type="InterPro" id="IPR007969">
    <property type="entry name" value="DUF732"/>
</dbReference>
<dbReference type="RefSeq" id="WP_085081416.1">
    <property type="nucleotide sequence ID" value="NZ_JACKRZ010000091.1"/>
</dbReference>
<keyword evidence="2" id="KW-0472">Membrane</keyword>
<sequence>MTVEGSDIPTGSVPDDPAVHARPPAPHHSPAPHPPAPHHPPTPHHPPAPLPSPSRPNPLGVLVAAAFVALAGVAAITSVGIYLSRDRTASSLAPQTVTVTKSPKMPTSADGADGLFLSSLANYGIADNGSEAVRQRFMEFGHQTCFSLLLPQPRPLENMITNILTAENEDIRADPWAPHFSHDDAEHLALAAIAAFCPNAQK</sequence>
<dbReference type="AlphaFoldDB" id="A0A1X1YYA1"/>
<dbReference type="Pfam" id="PF05305">
    <property type="entry name" value="DUF732"/>
    <property type="match status" value="1"/>
</dbReference>
<evidence type="ECO:0000313" key="4">
    <source>
        <dbReference type="EMBL" id="ORW16014.1"/>
    </source>
</evidence>
<keyword evidence="5" id="KW-1185">Reference proteome</keyword>
<dbReference type="EMBL" id="LQPJ01000157">
    <property type="protein sequence ID" value="ORW16014.1"/>
    <property type="molecule type" value="Genomic_DNA"/>
</dbReference>
<comment type="caution">
    <text evidence="4">The sequence shown here is derived from an EMBL/GenBank/DDBJ whole genome shotgun (WGS) entry which is preliminary data.</text>
</comment>
<proteinExistence type="predicted"/>
<feature type="domain" description="DUF732" evidence="3">
    <location>
        <begin position="112"/>
        <end position="199"/>
    </location>
</feature>
<feature type="region of interest" description="Disordered" evidence="1">
    <location>
        <begin position="1"/>
        <end position="53"/>
    </location>
</feature>
<gene>
    <name evidence="4" type="ORF">AWC19_22955</name>
</gene>
<organism evidence="4 5">
    <name type="scientific">Mycobacterium palustre</name>
    <dbReference type="NCBI Taxonomy" id="153971"/>
    <lineage>
        <taxon>Bacteria</taxon>
        <taxon>Bacillati</taxon>
        <taxon>Actinomycetota</taxon>
        <taxon>Actinomycetes</taxon>
        <taxon>Mycobacteriales</taxon>
        <taxon>Mycobacteriaceae</taxon>
        <taxon>Mycobacterium</taxon>
        <taxon>Mycobacterium simiae complex</taxon>
    </lineage>
</organism>
<keyword evidence="2" id="KW-1133">Transmembrane helix</keyword>
<dbReference type="Proteomes" id="UP000193529">
    <property type="component" value="Unassembled WGS sequence"/>
</dbReference>
<name>A0A1X1YYA1_9MYCO</name>
<evidence type="ECO:0000256" key="1">
    <source>
        <dbReference type="SAM" id="MobiDB-lite"/>
    </source>
</evidence>
<evidence type="ECO:0000313" key="5">
    <source>
        <dbReference type="Proteomes" id="UP000193529"/>
    </source>
</evidence>